<dbReference type="PANTHER" id="PTHR48419">
    <property type="entry name" value="SULFOTRANSFERASE DOMAIN-CONTAINING PROTEIN"/>
    <property type="match status" value="1"/>
</dbReference>
<gene>
    <name evidence="1" type="ORF">GCM10010319_56890</name>
</gene>
<dbReference type="InterPro" id="IPR027417">
    <property type="entry name" value="P-loop_NTPase"/>
</dbReference>
<dbReference type="InterPro" id="IPR053226">
    <property type="entry name" value="Pyrrolopyrazine_biosynth_F"/>
</dbReference>
<dbReference type="Proteomes" id="UP001500063">
    <property type="component" value="Unassembled WGS sequence"/>
</dbReference>
<comment type="caution">
    <text evidence="1">The sequence shown here is derived from an EMBL/GenBank/DDBJ whole genome shotgun (WGS) entry which is preliminary data.</text>
</comment>
<keyword evidence="2" id="KW-1185">Reference proteome</keyword>
<dbReference type="Pfam" id="PF19798">
    <property type="entry name" value="Sulfotransfer_5"/>
    <property type="match status" value="1"/>
</dbReference>
<proteinExistence type="predicted"/>
<dbReference type="SUPFAM" id="SSF52540">
    <property type="entry name" value="P-loop containing nucleoside triphosphate hydrolases"/>
    <property type="match status" value="1"/>
</dbReference>
<name>A0ABN0XS93_9ACTN</name>
<keyword evidence="1" id="KW-0032">Aminotransferase</keyword>
<dbReference type="Gene3D" id="3.40.50.300">
    <property type="entry name" value="P-loop containing nucleotide triphosphate hydrolases"/>
    <property type="match status" value="1"/>
</dbReference>
<dbReference type="EMBL" id="BAAABW010000028">
    <property type="protein sequence ID" value="GAA0371443.1"/>
    <property type="molecule type" value="Genomic_DNA"/>
</dbReference>
<accession>A0ABN0XS93</accession>
<keyword evidence="1" id="KW-0808">Transferase</keyword>
<sequence>MRSVEAPRILTLWSAPRCRSTAFFRMMSERGDFRLLHEPFSYLMEFGSVDAAGRTVSDEAGLLSRIRELAADGPLFFKDTTDERYPGLLADSPFLAEDALHTFIIRHPRETIASYHAINPEVQLHQIGFEAQYELFERVRELTGTVPAVVDAADLVEAPERTVRAYCAAARIPYLPEALQWRSGSREEWAPSEKWHRDASASSGFEKKERADRVDVDGHPVLSKYLEHHLPFYEKLRAHRLGG</sequence>
<dbReference type="GO" id="GO:0008483">
    <property type="term" value="F:transaminase activity"/>
    <property type="evidence" value="ECO:0007669"/>
    <property type="project" value="UniProtKB-KW"/>
</dbReference>
<reference evidence="1 2" key="1">
    <citation type="journal article" date="2019" name="Int. J. Syst. Evol. Microbiol.">
        <title>The Global Catalogue of Microorganisms (GCM) 10K type strain sequencing project: providing services to taxonomists for standard genome sequencing and annotation.</title>
        <authorList>
            <consortium name="The Broad Institute Genomics Platform"/>
            <consortium name="The Broad Institute Genome Sequencing Center for Infectious Disease"/>
            <person name="Wu L."/>
            <person name="Ma J."/>
        </authorList>
    </citation>
    <scope>NUCLEOTIDE SEQUENCE [LARGE SCALE GENOMIC DNA]</scope>
    <source>
        <strain evidence="1 2">JCM 4565</strain>
    </source>
</reference>
<dbReference type="PANTHER" id="PTHR48419:SF1">
    <property type="entry name" value="SULFOTRANSFERASE DOMAIN-CONTAINING PROTEIN"/>
    <property type="match status" value="1"/>
</dbReference>
<organism evidence="1 2">
    <name type="scientific">Streptomyces blastmyceticus</name>
    <dbReference type="NCBI Taxonomy" id="68180"/>
    <lineage>
        <taxon>Bacteria</taxon>
        <taxon>Bacillati</taxon>
        <taxon>Actinomycetota</taxon>
        <taxon>Actinomycetes</taxon>
        <taxon>Kitasatosporales</taxon>
        <taxon>Streptomycetaceae</taxon>
        <taxon>Streptomyces</taxon>
    </lineage>
</organism>
<protein>
    <submittedName>
        <fullName evidence="1">Branched chain amino acid aminotransferase</fullName>
    </submittedName>
</protein>
<evidence type="ECO:0000313" key="1">
    <source>
        <dbReference type="EMBL" id="GAA0371443.1"/>
    </source>
</evidence>
<evidence type="ECO:0000313" key="2">
    <source>
        <dbReference type="Proteomes" id="UP001500063"/>
    </source>
</evidence>